<dbReference type="PROSITE" id="PS50005">
    <property type="entry name" value="TPR"/>
    <property type="match status" value="2"/>
</dbReference>
<accession>A0ABS2FCE7</accession>
<dbReference type="SMART" id="SM00028">
    <property type="entry name" value="TPR"/>
    <property type="match status" value="3"/>
</dbReference>
<name>A0ABS2FCE7_9CLOT</name>
<protein>
    <recommendedName>
        <fullName evidence="4">Tetratricopeptide repeat protein</fullName>
    </recommendedName>
</protein>
<dbReference type="Gene3D" id="1.25.40.10">
    <property type="entry name" value="Tetratricopeptide repeat domain"/>
    <property type="match status" value="1"/>
</dbReference>
<evidence type="ECO:0000313" key="3">
    <source>
        <dbReference type="Proteomes" id="UP000767334"/>
    </source>
</evidence>
<proteinExistence type="predicted"/>
<sequence>MDYKVKIKERLGKLLFLEMNKDGFKENIGIPSYVTFKNKDLYLPISSEYISSNINDEIKIKNLPIYYFIEGMFIAIGSDEKLRFNDDYELILDYIKDTETCIKSLISKRIEEKRYLDAYLLLKGYYTYSKDLEVMKKILLVGETIKEEESSFKDILLEDIDYCISNNLKIAEPYLYKAIVLKDEGDFKGAKVAINEYFNNGGKVTPEVEIINNDINNISDYENAIELLAEDPAKSIEILLRLGEEFEENPLIYYYLGIAFRKLENYHKAIYYLKESVKRESGILEVIVELGLNYACIGEFEEAIKYFKKAFEASRDVEICTNIIMCYLNINDLENAKLHLDIAKNLNPEDEIVKQLDTMINKG</sequence>
<dbReference type="InterPro" id="IPR019734">
    <property type="entry name" value="TPR_rpt"/>
</dbReference>
<comment type="caution">
    <text evidence="2">The sequence shown here is derived from an EMBL/GenBank/DDBJ whole genome shotgun (WGS) entry which is preliminary data.</text>
</comment>
<keyword evidence="1" id="KW-0802">TPR repeat</keyword>
<feature type="repeat" description="TPR" evidence="1">
    <location>
        <begin position="250"/>
        <end position="283"/>
    </location>
</feature>
<dbReference type="InterPro" id="IPR011990">
    <property type="entry name" value="TPR-like_helical_dom_sf"/>
</dbReference>
<keyword evidence="3" id="KW-1185">Reference proteome</keyword>
<gene>
    <name evidence="2" type="ORF">H6A19_01325</name>
</gene>
<organism evidence="2 3">
    <name type="scientific">Clostridium saudiense</name>
    <dbReference type="NCBI Taxonomy" id="1414720"/>
    <lineage>
        <taxon>Bacteria</taxon>
        <taxon>Bacillati</taxon>
        <taxon>Bacillota</taxon>
        <taxon>Clostridia</taxon>
        <taxon>Eubacteriales</taxon>
        <taxon>Clostridiaceae</taxon>
        <taxon>Clostridium</taxon>
    </lineage>
</organism>
<feature type="repeat" description="TPR" evidence="1">
    <location>
        <begin position="284"/>
        <end position="317"/>
    </location>
</feature>
<dbReference type="Proteomes" id="UP000767334">
    <property type="component" value="Unassembled WGS sequence"/>
</dbReference>
<evidence type="ECO:0000313" key="2">
    <source>
        <dbReference type="EMBL" id="MBM6817992.1"/>
    </source>
</evidence>
<dbReference type="SUPFAM" id="SSF48452">
    <property type="entry name" value="TPR-like"/>
    <property type="match status" value="1"/>
</dbReference>
<dbReference type="RefSeq" id="WP_195964393.1">
    <property type="nucleotide sequence ID" value="NZ_JACJLL010000004.1"/>
</dbReference>
<dbReference type="EMBL" id="JACJLL010000004">
    <property type="protein sequence ID" value="MBM6817992.1"/>
    <property type="molecule type" value="Genomic_DNA"/>
</dbReference>
<evidence type="ECO:0008006" key="4">
    <source>
        <dbReference type="Google" id="ProtNLM"/>
    </source>
</evidence>
<evidence type="ECO:0000256" key="1">
    <source>
        <dbReference type="PROSITE-ProRule" id="PRU00339"/>
    </source>
</evidence>
<reference evidence="2 3" key="1">
    <citation type="journal article" date="2021" name="Sci. Rep.">
        <title>The distribution of antibiotic resistance genes in chicken gut microbiota commensals.</title>
        <authorList>
            <person name="Juricova H."/>
            <person name="Matiasovicova J."/>
            <person name="Kubasova T."/>
            <person name="Cejkova D."/>
            <person name="Rychlik I."/>
        </authorList>
    </citation>
    <scope>NUCLEOTIDE SEQUENCE [LARGE SCALE GENOMIC DNA]</scope>
    <source>
        <strain evidence="2 3">An435</strain>
    </source>
</reference>